<name>A0A314Z450_PRUYE</name>
<evidence type="ECO:0000313" key="1">
    <source>
        <dbReference type="EMBL" id="PQQ13007.1"/>
    </source>
</evidence>
<organism evidence="1 2">
    <name type="scientific">Prunus yedoensis var. nudiflora</name>
    <dbReference type="NCBI Taxonomy" id="2094558"/>
    <lineage>
        <taxon>Eukaryota</taxon>
        <taxon>Viridiplantae</taxon>
        <taxon>Streptophyta</taxon>
        <taxon>Embryophyta</taxon>
        <taxon>Tracheophyta</taxon>
        <taxon>Spermatophyta</taxon>
        <taxon>Magnoliopsida</taxon>
        <taxon>eudicotyledons</taxon>
        <taxon>Gunneridae</taxon>
        <taxon>Pentapetalae</taxon>
        <taxon>rosids</taxon>
        <taxon>fabids</taxon>
        <taxon>Rosales</taxon>
        <taxon>Rosaceae</taxon>
        <taxon>Amygdaloideae</taxon>
        <taxon>Amygdaleae</taxon>
        <taxon>Prunus</taxon>
    </lineage>
</organism>
<evidence type="ECO:0000313" key="2">
    <source>
        <dbReference type="Proteomes" id="UP000250321"/>
    </source>
</evidence>
<gene>
    <name evidence="1" type="ORF">Pyn_17739</name>
</gene>
<dbReference type="EMBL" id="PJQY01000319">
    <property type="protein sequence ID" value="PQQ13007.1"/>
    <property type="molecule type" value="Genomic_DNA"/>
</dbReference>
<keyword evidence="2" id="KW-1185">Reference proteome</keyword>
<reference evidence="1 2" key="1">
    <citation type="submission" date="2018-02" db="EMBL/GenBank/DDBJ databases">
        <title>Draft genome of wild Prunus yedoensis var. nudiflora.</title>
        <authorList>
            <person name="Baek S."/>
            <person name="Kim J.-H."/>
            <person name="Choi K."/>
            <person name="Kim G.-B."/>
            <person name="Cho A."/>
            <person name="Jang H."/>
            <person name="Shin C.-H."/>
            <person name="Yu H.-J."/>
            <person name="Mun J.-H."/>
        </authorList>
    </citation>
    <scope>NUCLEOTIDE SEQUENCE [LARGE SCALE GENOMIC DNA]</scope>
    <source>
        <strain evidence="2">cv. Jeju island</strain>
        <tissue evidence="1">Leaf</tissue>
    </source>
</reference>
<dbReference type="AlphaFoldDB" id="A0A314Z450"/>
<accession>A0A314Z450</accession>
<sequence>MARRSDSLKERVTWIENFLGTVSGDETECVVTQIEDVNAKTTEIEKVFRELKASMERKATSVLGDIDGLVEAIGGKLKEMETKLGVGKLALSGRTLSQEGSMMTKIKVHEPKAYVGKRSAKN</sequence>
<proteinExistence type="predicted"/>
<dbReference type="Proteomes" id="UP000250321">
    <property type="component" value="Unassembled WGS sequence"/>
</dbReference>
<protein>
    <submittedName>
        <fullName evidence="1">Uncharacterized protein</fullName>
    </submittedName>
</protein>
<comment type="caution">
    <text evidence="1">The sequence shown here is derived from an EMBL/GenBank/DDBJ whole genome shotgun (WGS) entry which is preliminary data.</text>
</comment>